<keyword evidence="7" id="KW-0732">Signal</keyword>
<evidence type="ECO:0008006" key="10">
    <source>
        <dbReference type="Google" id="ProtNLM"/>
    </source>
</evidence>
<keyword evidence="5 6" id="KW-0472">Membrane</keyword>
<evidence type="ECO:0000313" key="9">
    <source>
        <dbReference type="Proteomes" id="UP001279734"/>
    </source>
</evidence>
<gene>
    <name evidence="8" type="ORF">Nepgr_007203</name>
</gene>
<dbReference type="PANTHER" id="PTHR14255:SF3">
    <property type="entry name" value="SULFITE EXPORTER TAUE_SAFE FAMILY PROTEIN 5-RELATED"/>
    <property type="match status" value="1"/>
</dbReference>
<comment type="subcellular location">
    <subcellularLocation>
        <location evidence="1">Membrane</location>
        <topology evidence="1">Multi-pass membrane protein</topology>
    </subcellularLocation>
</comment>
<name>A0AAD3S6M0_NEPGR</name>
<feature type="transmembrane region" description="Helical" evidence="6">
    <location>
        <begin position="65"/>
        <end position="98"/>
    </location>
</feature>
<evidence type="ECO:0000256" key="1">
    <source>
        <dbReference type="ARBA" id="ARBA00004141"/>
    </source>
</evidence>
<feature type="transmembrane region" description="Helical" evidence="6">
    <location>
        <begin position="323"/>
        <end position="344"/>
    </location>
</feature>
<reference evidence="8" key="1">
    <citation type="submission" date="2023-05" db="EMBL/GenBank/DDBJ databases">
        <title>Nepenthes gracilis genome sequencing.</title>
        <authorList>
            <person name="Fukushima K."/>
        </authorList>
    </citation>
    <scope>NUCLEOTIDE SEQUENCE</scope>
    <source>
        <strain evidence="8">SING2019-196</strain>
    </source>
</reference>
<feature type="transmembrane region" description="Helical" evidence="6">
    <location>
        <begin position="110"/>
        <end position="128"/>
    </location>
</feature>
<feature type="transmembrane region" description="Helical" evidence="6">
    <location>
        <begin position="148"/>
        <end position="171"/>
    </location>
</feature>
<evidence type="ECO:0000256" key="7">
    <source>
        <dbReference type="SAM" id="SignalP"/>
    </source>
</evidence>
<keyword evidence="9" id="KW-1185">Reference proteome</keyword>
<accession>A0AAD3S6M0</accession>
<evidence type="ECO:0000256" key="3">
    <source>
        <dbReference type="ARBA" id="ARBA00022692"/>
    </source>
</evidence>
<evidence type="ECO:0000256" key="4">
    <source>
        <dbReference type="ARBA" id="ARBA00022989"/>
    </source>
</evidence>
<feature type="transmembrane region" description="Helical" evidence="6">
    <location>
        <begin position="419"/>
        <end position="437"/>
    </location>
</feature>
<feature type="transmembrane region" description="Helical" evidence="6">
    <location>
        <begin position="392"/>
        <end position="413"/>
    </location>
</feature>
<evidence type="ECO:0000256" key="5">
    <source>
        <dbReference type="ARBA" id="ARBA00023136"/>
    </source>
</evidence>
<feature type="chain" id="PRO_5042119005" description="Sulfite exporter TauE/SafE family protein" evidence="7">
    <location>
        <begin position="26"/>
        <end position="462"/>
    </location>
</feature>
<dbReference type="GO" id="GO:0031464">
    <property type="term" value="C:Cul4A-RING E3 ubiquitin ligase complex"/>
    <property type="evidence" value="ECO:0007669"/>
    <property type="project" value="TreeGrafter"/>
</dbReference>
<evidence type="ECO:0000256" key="2">
    <source>
        <dbReference type="ARBA" id="ARBA00009142"/>
    </source>
</evidence>
<dbReference type="InterPro" id="IPR002781">
    <property type="entry name" value="TM_pro_TauE-like"/>
</dbReference>
<evidence type="ECO:0000313" key="8">
    <source>
        <dbReference type="EMBL" id="GMH05363.1"/>
    </source>
</evidence>
<dbReference type="PANTHER" id="PTHR14255">
    <property type="entry name" value="CEREBLON"/>
    <property type="match status" value="1"/>
</dbReference>
<feature type="transmembrane region" description="Helical" evidence="6">
    <location>
        <begin position="350"/>
        <end position="371"/>
    </location>
</feature>
<feature type="transmembrane region" description="Helical" evidence="6">
    <location>
        <begin position="241"/>
        <end position="257"/>
    </location>
</feature>
<keyword evidence="4 6" id="KW-1133">Transmembrane helix</keyword>
<sequence length="462" mass="50287">MNSCSFLTWVFLSLIISTSFNQSKAKQAEQISDIVKLDHLPNKAHKWVNQMKTSLHAHVKFAVEIPIAGVLCFLAAAVSSAGGIGGGGLFIPILVIVAGLDLKTAMSFSAFMVMAGSLANVFCNVFIINSKIDIDIALSSEPCMLLGVSAGVICNQIFPESLITVSFAIFLSWSTFKTLRSGIRHWKTESEARRSKRTGELENGFERNKSFGQCEEPGTARTPILGRQGHCRFGGIPMMKLGMLTIIWLSFFLIFIVRGNRNGQSIIRIKPCGVEYWILSSLQIPLALIFTVWILLRTEINRNQNLIHQEVEAEIKGKIPNKLMFPVMALLAGIFGGVFGIGGGMLISPILLQIGVAPEVTAATCSFMVFFSSSMSSSQYLLLGMDHTTAALMFAAACFLGSLLGLLVVQRAIKKYGRPSLIIFSIGTVMAFSAVLLTSSRASNILKEIKAGNYMSFKSPCE</sequence>
<feature type="transmembrane region" description="Helical" evidence="6">
    <location>
        <begin position="277"/>
        <end position="296"/>
    </location>
</feature>
<dbReference type="Pfam" id="PF01925">
    <property type="entry name" value="TauE"/>
    <property type="match status" value="2"/>
</dbReference>
<dbReference type="EMBL" id="BSYO01000005">
    <property type="protein sequence ID" value="GMH05363.1"/>
    <property type="molecule type" value="Genomic_DNA"/>
</dbReference>
<dbReference type="AlphaFoldDB" id="A0AAD3S6M0"/>
<evidence type="ECO:0000256" key="6">
    <source>
        <dbReference type="SAM" id="Phobius"/>
    </source>
</evidence>
<keyword evidence="3 6" id="KW-0812">Transmembrane</keyword>
<dbReference type="GO" id="GO:0016020">
    <property type="term" value="C:membrane"/>
    <property type="evidence" value="ECO:0007669"/>
    <property type="project" value="UniProtKB-SubCell"/>
</dbReference>
<comment type="caution">
    <text evidence="8">The sequence shown here is derived from an EMBL/GenBank/DDBJ whole genome shotgun (WGS) entry which is preliminary data.</text>
</comment>
<dbReference type="GO" id="GO:0016567">
    <property type="term" value="P:protein ubiquitination"/>
    <property type="evidence" value="ECO:0007669"/>
    <property type="project" value="TreeGrafter"/>
</dbReference>
<feature type="signal peptide" evidence="7">
    <location>
        <begin position="1"/>
        <end position="25"/>
    </location>
</feature>
<protein>
    <recommendedName>
        <fullName evidence="10">Sulfite exporter TauE/SafE family protein</fullName>
    </recommendedName>
</protein>
<proteinExistence type="inferred from homology"/>
<dbReference type="Proteomes" id="UP001279734">
    <property type="component" value="Unassembled WGS sequence"/>
</dbReference>
<organism evidence="8 9">
    <name type="scientific">Nepenthes gracilis</name>
    <name type="common">Slender pitcher plant</name>
    <dbReference type="NCBI Taxonomy" id="150966"/>
    <lineage>
        <taxon>Eukaryota</taxon>
        <taxon>Viridiplantae</taxon>
        <taxon>Streptophyta</taxon>
        <taxon>Embryophyta</taxon>
        <taxon>Tracheophyta</taxon>
        <taxon>Spermatophyta</taxon>
        <taxon>Magnoliopsida</taxon>
        <taxon>eudicotyledons</taxon>
        <taxon>Gunneridae</taxon>
        <taxon>Pentapetalae</taxon>
        <taxon>Caryophyllales</taxon>
        <taxon>Nepenthaceae</taxon>
        <taxon>Nepenthes</taxon>
    </lineage>
</organism>
<comment type="similarity">
    <text evidence="2">Belongs to the 4-toluene sulfonate uptake permease (TSUP) (TC 2.A.102) family.</text>
</comment>